<dbReference type="PROSITE" id="PS00078">
    <property type="entry name" value="COX2"/>
    <property type="match status" value="1"/>
</dbReference>
<dbReference type="GO" id="GO:0005507">
    <property type="term" value="F:copper ion binding"/>
    <property type="evidence" value="ECO:0007669"/>
    <property type="project" value="InterPro"/>
</dbReference>
<keyword evidence="4 13" id="KW-0679">Respiratory chain</keyword>
<evidence type="ECO:0000259" key="16">
    <source>
        <dbReference type="PROSITE" id="PS50857"/>
    </source>
</evidence>
<sequence length="204" mass="23506">MPMDNNPVVLVDRAFYFIIGFSFLFLFAITAVMIWFVIRYRRSRNPYASDIRGNVWLELAWTVIPTCIALAMFVSGWQAYTGLRSVPDGALEIKAYAQMFSWIFVYPNDKETENELVVPENVPIKITLTSEDVLHSFYLPSFRVKMDAVKGMETYAWFFPDKKGEFVFHCTEFCGTGHSSMDGTLTIVSEEAYQAFLEEEDDDE</sequence>
<evidence type="ECO:0000256" key="3">
    <source>
        <dbReference type="ARBA" id="ARBA00022448"/>
    </source>
</evidence>
<evidence type="ECO:0000256" key="1">
    <source>
        <dbReference type="ARBA" id="ARBA00004141"/>
    </source>
</evidence>
<dbReference type="NCBIfam" id="TIGR02866">
    <property type="entry name" value="CoxB"/>
    <property type="match status" value="1"/>
</dbReference>
<keyword evidence="9 15" id="KW-1133">Transmembrane helix</keyword>
<comment type="subcellular location">
    <subcellularLocation>
        <location evidence="13">Cell membrane</location>
        <topology evidence="13">Multi-pass membrane protein</topology>
    </subcellularLocation>
    <subcellularLocation>
        <location evidence="1">Membrane</location>
        <topology evidence="1">Multi-pass membrane protein</topology>
    </subcellularLocation>
</comment>
<gene>
    <name evidence="18" type="ORF">SAMN05216233_11286</name>
</gene>
<dbReference type="InterPro" id="IPR008972">
    <property type="entry name" value="Cupredoxin"/>
</dbReference>
<dbReference type="Pfam" id="PF02790">
    <property type="entry name" value="COX2_TM"/>
    <property type="match status" value="1"/>
</dbReference>
<evidence type="ECO:0000313" key="18">
    <source>
        <dbReference type="EMBL" id="SCY58058.1"/>
    </source>
</evidence>
<dbReference type="CDD" id="cd13915">
    <property type="entry name" value="CuRO_HCO_II_like_2"/>
    <property type="match status" value="1"/>
</dbReference>
<dbReference type="RefSeq" id="WP_226860181.1">
    <property type="nucleotide sequence ID" value="NZ_FMUX01000012.1"/>
</dbReference>
<dbReference type="InterPro" id="IPR045187">
    <property type="entry name" value="CcO_II"/>
</dbReference>
<dbReference type="EC" id="7.1.1.9" evidence="14"/>
<feature type="transmembrane region" description="Helical" evidence="15">
    <location>
        <begin position="15"/>
        <end position="38"/>
    </location>
</feature>
<dbReference type="InterPro" id="IPR011759">
    <property type="entry name" value="Cyt_c_oxidase_su2_TM_dom"/>
</dbReference>
<dbReference type="SUPFAM" id="SSF49503">
    <property type="entry name" value="Cupredoxins"/>
    <property type="match status" value="1"/>
</dbReference>
<evidence type="ECO:0000313" key="19">
    <source>
        <dbReference type="Proteomes" id="UP000198870"/>
    </source>
</evidence>
<dbReference type="InterPro" id="IPR002429">
    <property type="entry name" value="CcO_II-like_C"/>
</dbReference>
<comment type="cofactor">
    <cofactor evidence="14">
        <name>Cu cation</name>
        <dbReference type="ChEBI" id="CHEBI:23378"/>
    </cofactor>
    <text evidence="14">Binds a copper A center.</text>
</comment>
<evidence type="ECO:0000256" key="12">
    <source>
        <dbReference type="ARBA" id="ARBA00024688"/>
    </source>
</evidence>
<dbReference type="AlphaFoldDB" id="A0A1G5H539"/>
<accession>A0A1G5H539</accession>
<dbReference type="PANTHER" id="PTHR22888:SF9">
    <property type="entry name" value="CYTOCHROME C OXIDASE SUBUNIT 2"/>
    <property type="match status" value="1"/>
</dbReference>
<evidence type="ECO:0000256" key="15">
    <source>
        <dbReference type="SAM" id="Phobius"/>
    </source>
</evidence>
<dbReference type="STRING" id="419481.SAMN05216233_11286"/>
<protein>
    <recommendedName>
        <fullName evidence="14">Cytochrome c oxidase subunit 2</fullName>
        <ecNumber evidence="14">7.1.1.9</ecNumber>
    </recommendedName>
</protein>
<dbReference type="PANTHER" id="PTHR22888">
    <property type="entry name" value="CYTOCHROME C OXIDASE, SUBUNIT II"/>
    <property type="match status" value="1"/>
</dbReference>
<feature type="domain" description="Cytochrome oxidase subunit II copper A binding" evidence="16">
    <location>
        <begin position="88"/>
        <end position="199"/>
    </location>
</feature>
<name>A0A1G5H539_9BACT</name>
<evidence type="ECO:0000256" key="4">
    <source>
        <dbReference type="ARBA" id="ARBA00022660"/>
    </source>
</evidence>
<evidence type="ECO:0000256" key="5">
    <source>
        <dbReference type="ARBA" id="ARBA00022692"/>
    </source>
</evidence>
<evidence type="ECO:0000256" key="8">
    <source>
        <dbReference type="ARBA" id="ARBA00022982"/>
    </source>
</evidence>
<keyword evidence="10 14" id="KW-0186">Copper</keyword>
<dbReference type="SUPFAM" id="SSF81464">
    <property type="entry name" value="Cytochrome c oxidase subunit II-like, transmembrane region"/>
    <property type="match status" value="1"/>
</dbReference>
<dbReference type="PROSITE" id="PS50999">
    <property type="entry name" value="COX2_TM"/>
    <property type="match status" value="1"/>
</dbReference>
<evidence type="ECO:0000256" key="2">
    <source>
        <dbReference type="ARBA" id="ARBA00007866"/>
    </source>
</evidence>
<dbReference type="Proteomes" id="UP000198870">
    <property type="component" value="Unassembled WGS sequence"/>
</dbReference>
<dbReference type="EMBL" id="FMUX01000012">
    <property type="protein sequence ID" value="SCY58058.1"/>
    <property type="molecule type" value="Genomic_DNA"/>
</dbReference>
<keyword evidence="5 13" id="KW-0812">Transmembrane</keyword>
<evidence type="ECO:0000256" key="10">
    <source>
        <dbReference type="ARBA" id="ARBA00023008"/>
    </source>
</evidence>
<dbReference type="InterPro" id="IPR014222">
    <property type="entry name" value="Cyt_c_oxidase_su2"/>
</dbReference>
<reference evidence="18 19" key="1">
    <citation type="submission" date="2016-10" db="EMBL/GenBank/DDBJ databases">
        <authorList>
            <person name="de Groot N.N."/>
        </authorList>
    </citation>
    <scope>NUCLEOTIDE SEQUENCE [LARGE SCALE GENOMIC DNA]</scope>
    <source>
        <strain evidence="18 19">AA1</strain>
    </source>
</reference>
<evidence type="ECO:0000256" key="11">
    <source>
        <dbReference type="ARBA" id="ARBA00023136"/>
    </source>
</evidence>
<keyword evidence="7" id="KW-1278">Translocase</keyword>
<proteinExistence type="inferred from homology"/>
<comment type="similarity">
    <text evidence="2 13">Belongs to the cytochrome c oxidase subunit 2 family.</text>
</comment>
<feature type="domain" description="Cytochrome oxidase subunit II transmembrane region profile" evidence="17">
    <location>
        <begin position="1"/>
        <end position="87"/>
    </location>
</feature>
<organism evidence="18 19">
    <name type="scientific">Desulfoluna spongiiphila</name>
    <dbReference type="NCBI Taxonomy" id="419481"/>
    <lineage>
        <taxon>Bacteria</taxon>
        <taxon>Pseudomonadati</taxon>
        <taxon>Thermodesulfobacteriota</taxon>
        <taxon>Desulfobacteria</taxon>
        <taxon>Desulfobacterales</taxon>
        <taxon>Desulfolunaceae</taxon>
        <taxon>Desulfoluna</taxon>
    </lineage>
</organism>
<keyword evidence="3 13" id="KW-0813">Transport</keyword>
<dbReference type="GO" id="GO:0042773">
    <property type="term" value="P:ATP synthesis coupled electron transport"/>
    <property type="evidence" value="ECO:0007669"/>
    <property type="project" value="TreeGrafter"/>
</dbReference>
<dbReference type="GO" id="GO:0016491">
    <property type="term" value="F:oxidoreductase activity"/>
    <property type="evidence" value="ECO:0007669"/>
    <property type="project" value="InterPro"/>
</dbReference>
<evidence type="ECO:0000259" key="17">
    <source>
        <dbReference type="PROSITE" id="PS50999"/>
    </source>
</evidence>
<keyword evidence="6 14" id="KW-0479">Metal-binding</keyword>
<evidence type="ECO:0000256" key="9">
    <source>
        <dbReference type="ARBA" id="ARBA00022989"/>
    </source>
</evidence>
<evidence type="ECO:0000256" key="14">
    <source>
        <dbReference type="RuleBase" id="RU004024"/>
    </source>
</evidence>
<keyword evidence="11 15" id="KW-0472">Membrane</keyword>
<feature type="transmembrane region" description="Helical" evidence="15">
    <location>
        <begin position="59"/>
        <end position="80"/>
    </location>
</feature>
<dbReference type="InterPro" id="IPR001505">
    <property type="entry name" value="Copper_CuA"/>
</dbReference>
<evidence type="ECO:0000256" key="7">
    <source>
        <dbReference type="ARBA" id="ARBA00022967"/>
    </source>
</evidence>
<comment type="function">
    <text evidence="12 14">Subunits I and II form the functional core of the enzyme complex. Electrons originating in cytochrome c are transferred via heme a and Cu(A) to the binuclear center formed by heme a3 and Cu(B).</text>
</comment>
<evidence type="ECO:0000256" key="13">
    <source>
        <dbReference type="RuleBase" id="RU000456"/>
    </source>
</evidence>
<keyword evidence="8 13" id="KW-0249">Electron transport</keyword>
<dbReference type="Pfam" id="PF00116">
    <property type="entry name" value="COX2"/>
    <property type="match status" value="1"/>
</dbReference>
<dbReference type="PROSITE" id="PS50857">
    <property type="entry name" value="COX2_CUA"/>
    <property type="match status" value="1"/>
</dbReference>
<comment type="catalytic activity">
    <reaction evidence="14">
        <text>4 Fe(II)-[cytochrome c] + O2 + 8 H(+)(in) = 4 Fe(III)-[cytochrome c] + 2 H2O + 4 H(+)(out)</text>
        <dbReference type="Rhea" id="RHEA:11436"/>
        <dbReference type="Rhea" id="RHEA-COMP:10350"/>
        <dbReference type="Rhea" id="RHEA-COMP:14399"/>
        <dbReference type="ChEBI" id="CHEBI:15377"/>
        <dbReference type="ChEBI" id="CHEBI:15378"/>
        <dbReference type="ChEBI" id="CHEBI:15379"/>
        <dbReference type="ChEBI" id="CHEBI:29033"/>
        <dbReference type="ChEBI" id="CHEBI:29034"/>
        <dbReference type="EC" id="7.1.1.9"/>
    </reaction>
</comment>
<dbReference type="GO" id="GO:0004129">
    <property type="term" value="F:cytochrome-c oxidase activity"/>
    <property type="evidence" value="ECO:0007669"/>
    <property type="project" value="UniProtKB-EC"/>
</dbReference>
<dbReference type="Gene3D" id="1.10.287.90">
    <property type="match status" value="1"/>
</dbReference>
<keyword evidence="19" id="KW-1185">Reference proteome</keyword>
<dbReference type="Gene3D" id="2.60.40.420">
    <property type="entry name" value="Cupredoxins - blue copper proteins"/>
    <property type="match status" value="1"/>
</dbReference>
<dbReference type="InterPro" id="IPR036257">
    <property type="entry name" value="Cyt_c_oxidase_su2_TM_sf"/>
</dbReference>
<dbReference type="GO" id="GO:0005886">
    <property type="term" value="C:plasma membrane"/>
    <property type="evidence" value="ECO:0007669"/>
    <property type="project" value="UniProtKB-SubCell"/>
</dbReference>
<evidence type="ECO:0000256" key="6">
    <source>
        <dbReference type="ARBA" id="ARBA00022723"/>
    </source>
</evidence>